<dbReference type="SUPFAM" id="SSF53098">
    <property type="entry name" value="Ribonuclease H-like"/>
    <property type="match status" value="1"/>
</dbReference>
<dbReference type="AlphaFoldDB" id="A0A9P0NV04"/>
<accession>A0A9P0NV04</accession>
<keyword evidence="4" id="KW-1185">Reference proteome</keyword>
<evidence type="ECO:0000259" key="2">
    <source>
        <dbReference type="PROSITE" id="PS50994"/>
    </source>
</evidence>
<dbReference type="PANTHER" id="PTHR37984">
    <property type="entry name" value="PROTEIN CBG26694"/>
    <property type="match status" value="1"/>
</dbReference>
<evidence type="ECO:0000256" key="1">
    <source>
        <dbReference type="ARBA" id="ARBA00012493"/>
    </source>
</evidence>
<reference evidence="3" key="1">
    <citation type="submission" date="2022-03" db="EMBL/GenBank/DDBJ databases">
        <authorList>
            <person name="Sayadi A."/>
        </authorList>
    </citation>
    <scope>NUCLEOTIDE SEQUENCE</scope>
</reference>
<name>A0A9P0NV04_ACAOB</name>
<dbReference type="InterPro" id="IPR036875">
    <property type="entry name" value="Znf_CCHC_sf"/>
</dbReference>
<dbReference type="GO" id="GO:0008270">
    <property type="term" value="F:zinc ion binding"/>
    <property type="evidence" value="ECO:0007669"/>
    <property type="project" value="InterPro"/>
</dbReference>
<dbReference type="InterPro" id="IPR001584">
    <property type="entry name" value="Integrase_cat-core"/>
</dbReference>
<dbReference type="EC" id="2.7.7.49" evidence="1"/>
<dbReference type="PROSITE" id="PS50994">
    <property type="entry name" value="INTEGRASE"/>
    <property type="match status" value="1"/>
</dbReference>
<dbReference type="Gene3D" id="3.10.10.10">
    <property type="entry name" value="HIV Type 1 Reverse Transcriptase, subunit A, domain 1"/>
    <property type="match status" value="1"/>
</dbReference>
<dbReference type="InterPro" id="IPR012337">
    <property type="entry name" value="RNaseH-like_sf"/>
</dbReference>
<proteinExistence type="predicted"/>
<evidence type="ECO:0000313" key="4">
    <source>
        <dbReference type="Proteomes" id="UP001152888"/>
    </source>
</evidence>
<dbReference type="FunFam" id="3.30.420.10:FF:000063">
    <property type="entry name" value="Retrovirus-related Pol polyprotein from transposon 297-like Protein"/>
    <property type="match status" value="1"/>
</dbReference>
<comment type="caution">
    <text evidence="3">The sequence shown here is derived from an EMBL/GenBank/DDBJ whole genome shotgun (WGS) entry which is preliminary data.</text>
</comment>
<dbReference type="GO" id="GO:0015074">
    <property type="term" value="P:DNA integration"/>
    <property type="evidence" value="ECO:0007669"/>
    <property type="project" value="InterPro"/>
</dbReference>
<dbReference type="InterPro" id="IPR041588">
    <property type="entry name" value="Integrase_H2C2"/>
</dbReference>
<dbReference type="Gene3D" id="4.10.60.10">
    <property type="entry name" value="Zinc finger, CCHC-type"/>
    <property type="match status" value="1"/>
</dbReference>
<dbReference type="InterPro" id="IPR036397">
    <property type="entry name" value="RNaseH_sf"/>
</dbReference>
<dbReference type="GO" id="GO:0003676">
    <property type="term" value="F:nucleic acid binding"/>
    <property type="evidence" value="ECO:0007669"/>
    <property type="project" value="InterPro"/>
</dbReference>
<dbReference type="SUPFAM" id="SSF56672">
    <property type="entry name" value="DNA/RNA polymerases"/>
    <property type="match status" value="1"/>
</dbReference>
<dbReference type="EMBL" id="CAKOFQ010006652">
    <property type="protein sequence ID" value="CAH1953795.1"/>
    <property type="molecule type" value="Genomic_DNA"/>
</dbReference>
<dbReference type="InterPro" id="IPR043502">
    <property type="entry name" value="DNA/RNA_pol_sf"/>
</dbReference>
<dbReference type="Gene3D" id="1.10.340.70">
    <property type="match status" value="1"/>
</dbReference>
<dbReference type="Pfam" id="PF17921">
    <property type="entry name" value="Integrase_H2C2"/>
    <property type="match status" value="1"/>
</dbReference>
<protein>
    <recommendedName>
        <fullName evidence="1">RNA-directed DNA polymerase</fullName>
        <ecNumber evidence="1">2.7.7.49</ecNumber>
    </recommendedName>
</protein>
<dbReference type="PANTHER" id="PTHR37984:SF11">
    <property type="entry name" value="INTEGRASE CATALYTIC DOMAIN-CONTAINING PROTEIN"/>
    <property type="match status" value="1"/>
</dbReference>
<sequence>MEEVTMNMIHRLHKDIMSTLNSLEPFDCDGQVCSVAVRWQKWKRALEVYLEAANIDSPAKKRANLLHIGGLGLQEIYYNLPGAHISEQTEDVENPVNVYEIAIRKLDEYFAPKQRKVYERHVFRLIKQEMDEKFENFLVRLRNQAEKCVFSNTEENIIDQIVEKCSPSDLRKKILTIGDTTSLENIVAEANALEAVSRQMEEFAEKKTGIEGHISFNCPAREKICKKCSYKGHVSKQCRTKPGKRTHYESITVKKSRYREPDKDDDDHNTNYVFHIDNDCDILCMIGGIPVQMVIDSGSKCNILNYETWTYLKNSQVSVSNQIKRPKKIPMAYASKEPLTILGCFDAEIKVSYGLGISAQSEVNAISAFPKFKNVAVDIPNDQSIKPVIQPYRRIPIPLETRVLKKIEEMVNSDIIEPVDGPSRWVSPMLPILKPDGEVRLCIDMRRANMAILRENHPLPTMDQMMPNFRKARLVSRLDVKNAFHQIEISEASRPITTFISSKGKSNIADPLSRLCKLAPKENSFDEGEHIHQIVEYSRPIVLSLSQIKEKSNTDEEIRKVYKMIYSNEFDEKTKPFQAFIPELCFFDNILLRGTRIVIPADLRLAVLQAAHEGHPGIVGMKNRLRTKVWWPKMDTDAEKFVRASKGCTLVSIPNAPTLMKRRELPTESWIDVAVDFLGPLPSGHYLFVVIDYFSRYKEIKVMKSITASNTVSCLKEIFSRLGFPVSITADNGKQFICEEITQFCKDAGIKVYNTIPYWPQQNGQVERQNRDILKRLKISRIQKTDWKQDLLDYLMMYNATPHTTTGKPPAELFFRRQFRDKIPAIPTLNSSIVDEETRDNDLMNKFWGKKYSDAKRKAKADDIRIGRKKT</sequence>
<gene>
    <name evidence="3" type="ORF">ACAOBT_LOCUS230</name>
</gene>
<organism evidence="3 4">
    <name type="scientific">Acanthoscelides obtectus</name>
    <name type="common">Bean weevil</name>
    <name type="synonym">Bruchus obtectus</name>
    <dbReference type="NCBI Taxonomy" id="200917"/>
    <lineage>
        <taxon>Eukaryota</taxon>
        <taxon>Metazoa</taxon>
        <taxon>Ecdysozoa</taxon>
        <taxon>Arthropoda</taxon>
        <taxon>Hexapoda</taxon>
        <taxon>Insecta</taxon>
        <taxon>Pterygota</taxon>
        <taxon>Neoptera</taxon>
        <taxon>Endopterygota</taxon>
        <taxon>Coleoptera</taxon>
        <taxon>Polyphaga</taxon>
        <taxon>Cucujiformia</taxon>
        <taxon>Chrysomeloidea</taxon>
        <taxon>Chrysomelidae</taxon>
        <taxon>Bruchinae</taxon>
        <taxon>Bruchini</taxon>
        <taxon>Acanthoscelides</taxon>
    </lineage>
</organism>
<dbReference type="GO" id="GO:0003964">
    <property type="term" value="F:RNA-directed DNA polymerase activity"/>
    <property type="evidence" value="ECO:0007669"/>
    <property type="project" value="UniProtKB-EC"/>
</dbReference>
<dbReference type="SUPFAM" id="SSF57756">
    <property type="entry name" value="Retrovirus zinc finger-like domains"/>
    <property type="match status" value="1"/>
</dbReference>
<dbReference type="InterPro" id="IPR050951">
    <property type="entry name" value="Retrovirus_Pol_polyprotein"/>
</dbReference>
<feature type="domain" description="Integrase catalytic" evidence="2">
    <location>
        <begin position="662"/>
        <end position="818"/>
    </location>
</feature>
<evidence type="ECO:0000313" key="3">
    <source>
        <dbReference type="EMBL" id="CAH1953795.1"/>
    </source>
</evidence>
<dbReference type="OrthoDB" id="5985374at2759"/>
<dbReference type="Gene3D" id="3.30.420.10">
    <property type="entry name" value="Ribonuclease H-like superfamily/Ribonuclease H"/>
    <property type="match status" value="1"/>
</dbReference>
<dbReference type="Proteomes" id="UP001152888">
    <property type="component" value="Unassembled WGS sequence"/>
</dbReference>
<dbReference type="Pfam" id="PF00665">
    <property type="entry name" value="rve"/>
    <property type="match status" value="1"/>
</dbReference>
<dbReference type="GO" id="GO:0042575">
    <property type="term" value="C:DNA polymerase complex"/>
    <property type="evidence" value="ECO:0007669"/>
    <property type="project" value="UniProtKB-ARBA"/>
</dbReference>